<keyword evidence="3" id="KW-0808">Transferase</keyword>
<name>A0A392UDP1_9FABA</name>
<dbReference type="GO" id="GO:0016301">
    <property type="term" value="F:kinase activity"/>
    <property type="evidence" value="ECO:0007669"/>
    <property type="project" value="UniProtKB-KW"/>
</dbReference>
<dbReference type="EMBL" id="LXQA010790636">
    <property type="protein sequence ID" value="MCI71158.1"/>
    <property type="molecule type" value="Genomic_DNA"/>
</dbReference>
<organism evidence="3 4">
    <name type="scientific">Trifolium medium</name>
    <dbReference type="NCBI Taxonomy" id="97028"/>
    <lineage>
        <taxon>Eukaryota</taxon>
        <taxon>Viridiplantae</taxon>
        <taxon>Streptophyta</taxon>
        <taxon>Embryophyta</taxon>
        <taxon>Tracheophyta</taxon>
        <taxon>Spermatophyta</taxon>
        <taxon>Magnoliopsida</taxon>
        <taxon>eudicotyledons</taxon>
        <taxon>Gunneridae</taxon>
        <taxon>Pentapetalae</taxon>
        <taxon>rosids</taxon>
        <taxon>fabids</taxon>
        <taxon>Fabales</taxon>
        <taxon>Fabaceae</taxon>
        <taxon>Papilionoideae</taxon>
        <taxon>50 kb inversion clade</taxon>
        <taxon>NPAAA clade</taxon>
        <taxon>Hologalegina</taxon>
        <taxon>IRL clade</taxon>
        <taxon>Trifolieae</taxon>
        <taxon>Trifolium</taxon>
    </lineage>
</organism>
<feature type="region of interest" description="Disordered" evidence="1">
    <location>
        <begin position="1"/>
        <end position="21"/>
    </location>
</feature>
<keyword evidence="4" id="KW-1185">Reference proteome</keyword>
<feature type="non-terminal residue" evidence="3">
    <location>
        <position position="46"/>
    </location>
</feature>
<sequence length="46" mass="5151">MPPRVDPALDQTSPYFIHPSDGPASVTVSPMLHGSNYHSWARSMRR</sequence>
<comment type="caution">
    <text evidence="3">The sequence shown here is derived from an EMBL/GenBank/DDBJ whole genome shotgun (WGS) entry which is preliminary data.</text>
</comment>
<protein>
    <submittedName>
        <fullName evidence="3">Receptor-like serine/threonine kinase</fullName>
    </submittedName>
</protein>
<dbReference type="AlphaFoldDB" id="A0A392UDP1"/>
<keyword evidence="3" id="KW-0675">Receptor</keyword>
<dbReference type="Pfam" id="PF14244">
    <property type="entry name" value="Retrotran_gag_3"/>
    <property type="match status" value="1"/>
</dbReference>
<feature type="domain" description="Retrotransposon Copia-like N-terminal" evidence="2">
    <location>
        <begin position="18"/>
        <end position="46"/>
    </location>
</feature>
<evidence type="ECO:0000313" key="3">
    <source>
        <dbReference type="EMBL" id="MCI71158.1"/>
    </source>
</evidence>
<proteinExistence type="predicted"/>
<keyword evidence="3" id="KW-0418">Kinase</keyword>
<evidence type="ECO:0000259" key="2">
    <source>
        <dbReference type="Pfam" id="PF14244"/>
    </source>
</evidence>
<evidence type="ECO:0000313" key="4">
    <source>
        <dbReference type="Proteomes" id="UP000265520"/>
    </source>
</evidence>
<evidence type="ECO:0000256" key="1">
    <source>
        <dbReference type="SAM" id="MobiDB-lite"/>
    </source>
</evidence>
<dbReference type="Proteomes" id="UP000265520">
    <property type="component" value="Unassembled WGS sequence"/>
</dbReference>
<dbReference type="InterPro" id="IPR029472">
    <property type="entry name" value="Copia-like_N"/>
</dbReference>
<reference evidence="3 4" key="1">
    <citation type="journal article" date="2018" name="Front. Plant Sci.">
        <title>Red Clover (Trifolium pratense) and Zigzag Clover (T. medium) - A Picture of Genomic Similarities and Differences.</title>
        <authorList>
            <person name="Dluhosova J."/>
            <person name="Istvanek J."/>
            <person name="Nedelnik J."/>
            <person name="Repkova J."/>
        </authorList>
    </citation>
    <scope>NUCLEOTIDE SEQUENCE [LARGE SCALE GENOMIC DNA]</scope>
    <source>
        <strain evidence="4">cv. 10/8</strain>
        <tissue evidence="3">Leaf</tissue>
    </source>
</reference>
<accession>A0A392UDP1</accession>